<sequence length="264" mass="29553">MASQSDVLFAQLLREFGRPVPEDPARPCLLRALRERQWLVPGASVLLLLPSPELVAAVADHGAHVTVVEPLEPLLERARRRIDVPKTPIHWIRRDPQRLPFRRAFDLVLASGLVLGTSGNQQADEEVLRQLALALRPGGTLLLDLPNRELLVRDFVERIWGEIDGLRVLVRQHWDLPEGTVQVEWHVLWPSGASERCARTLRLYAASELATLVRRSGFVALEFWGDDDATPYRLWSSRLLLVARTASEPSQPLVVGSDSESSSA</sequence>
<gene>
    <name evidence="2" type="ordered locus">trd_A0319</name>
</gene>
<evidence type="ECO:0000259" key="1">
    <source>
        <dbReference type="Pfam" id="PF13649"/>
    </source>
</evidence>
<dbReference type="CDD" id="cd02440">
    <property type="entry name" value="AdoMet_MTases"/>
    <property type="match status" value="1"/>
</dbReference>
<dbReference type="AlphaFoldDB" id="B9L3F5"/>
<dbReference type="Gene3D" id="3.40.50.150">
    <property type="entry name" value="Vaccinia Virus protein VP39"/>
    <property type="match status" value="1"/>
</dbReference>
<dbReference type="GO" id="GO:0032259">
    <property type="term" value="P:methylation"/>
    <property type="evidence" value="ECO:0007669"/>
    <property type="project" value="UniProtKB-KW"/>
</dbReference>
<keyword evidence="3" id="KW-1185">Reference proteome</keyword>
<evidence type="ECO:0000313" key="2">
    <source>
        <dbReference type="EMBL" id="ACM06407.1"/>
    </source>
</evidence>
<keyword evidence="2" id="KW-0808">Transferase</keyword>
<organism evidence="2 3">
    <name type="scientific">Thermomicrobium roseum (strain ATCC 27502 / DSM 5159 / P-2)</name>
    <dbReference type="NCBI Taxonomy" id="309801"/>
    <lineage>
        <taxon>Bacteria</taxon>
        <taxon>Pseudomonadati</taxon>
        <taxon>Thermomicrobiota</taxon>
        <taxon>Thermomicrobia</taxon>
        <taxon>Thermomicrobiales</taxon>
        <taxon>Thermomicrobiaceae</taxon>
        <taxon>Thermomicrobium</taxon>
    </lineage>
</organism>
<dbReference type="HOGENOM" id="CLU_1053506_0_0_0"/>
<dbReference type="KEGG" id="tro:trd_A0319"/>
<dbReference type="GO" id="GO:0008168">
    <property type="term" value="F:methyltransferase activity"/>
    <property type="evidence" value="ECO:0007669"/>
    <property type="project" value="UniProtKB-KW"/>
</dbReference>
<dbReference type="RefSeq" id="WP_012642394.1">
    <property type="nucleotide sequence ID" value="NC_011961.1"/>
</dbReference>
<dbReference type="EMBL" id="CP001276">
    <property type="protein sequence ID" value="ACM06407.1"/>
    <property type="molecule type" value="Genomic_DNA"/>
</dbReference>
<dbReference type="InterPro" id="IPR029063">
    <property type="entry name" value="SAM-dependent_MTases_sf"/>
</dbReference>
<accession>B9L3F5</accession>
<name>B9L3F5_THERP</name>
<dbReference type="SUPFAM" id="SSF53335">
    <property type="entry name" value="S-adenosyl-L-methionine-dependent methyltransferases"/>
    <property type="match status" value="1"/>
</dbReference>
<proteinExistence type="predicted"/>
<dbReference type="OrthoDB" id="9811589at2"/>
<dbReference type="InterPro" id="IPR041698">
    <property type="entry name" value="Methyltransf_25"/>
</dbReference>
<dbReference type="eggNOG" id="COG2226">
    <property type="taxonomic scope" value="Bacteria"/>
</dbReference>
<geneLocation type="plasmid" evidence="3">
    <name>Tros</name>
</geneLocation>
<evidence type="ECO:0000313" key="3">
    <source>
        <dbReference type="Proteomes" id="UP000000447"/>
    </source>
</evidence>
<reference evidence="2 3" key="1">
    <citation type="journal article" date="2009" name="PLoS ONE">
        <title>Complete genome sequence of the aerobic CO-oxidizing thermophile Thermomicrobium roseum.</title>
        <authorList>
            <person name="Wu D."/>
            <person name="Raymond J."/>
            <person name="Wu M."/>
            <person name="Chatterji S."/>
            <person name="Ren Q."/>
            <person name="Graham J.E."/>
            <person name="Bryant D.A."/>
            <person name="Robb F."/>
            <person name="Colman A."/>
            <person name="Tallon L.J."/>
            <person name="Badger J.H."/>
            <person name="Madupu R."/>
            <person name="Ward N.L."/>
            <person name="Eisen J.A."/>
        </authorList>
    </citation>
    <scope>NUCLEOTIDE SEQUENCE [LARGE SCALE GENOMIC DNA]</scope>
    <source>
        <strain evidence="3">ATCC 27502 / DSM 5159 / P-2</strain>
        <plasmid evidence="2">unnamed</plasmid>
    </source>
</reference>
<dbReference type="Pfam" id="PF13649">
    <property type="entry name" value="Methyltransf_25"/>
    <property type="match status" value="1"/>
</dbReference>
<feature type="domain" description="Methyltransferase" evidence="1">
    <location>
        <begin position="55"/>
        <end position="139"/>
    </location>
</feature>
<protein>
    <submittedName>
        <fullName evidence="2">Methyltransferase, putative</fullName>
    </submittedName>
</protein>
<keyword evidence="2" id="KW-0614">Plasmid</keyword>
<dbReference type="Proteomes" id="UP000000447">
    <property type="component" value="Plasmid unnamed"/>
</dbReference>
<keyword evidence="2" id="KW-0489">Methyltransferase</keyword>